<dbReference type="HOGENOM" id="CLU_007840_0_0_3"/>
<dbReference type="PANTHER" id="PTHR23150:SF19">
    <property type="entry name" value="FORMYLGLYCINE-GENERATING ENZYME"/>
    <property type="match status" value="1"/>
</dbReference>
<proteinExistence type="predicted"/>
<dbReference type="PANTHER" id="PTHR23150">
    <property type="entry name" value="SULFATASE MODIFYING FACTOR 1, 2"/>
    <property type="match status" value="1"/>
</dbReference>
<dbReference type="KEGG" id="ter:Tery_1731"/>
<sequence>MSSSSFEHTIKLLIDRLARTGILEGLELSDENIADSIWLALQMGTVKTPQKPKPKYEQQPEQLPIIFEDSDPQPVTEREPQVSVITEESIDQTPEKPPVKGLPFQTPAAPALQNVLELGRALRPLMRKVPSLSRKTLDEEETVNVIAEQDIWLPVTKPEPERWLDLELVVEESSSAFIWRETVNEMQEVLETQGAFKNVRVWSLLSSNTKKLKLVRRHNSGKPKQRQHSHRELIHSNQRGVVIFVSDCTSKIWQNGTVHHWLKVWSEKNPTTILQLFPEYLWDSTQLGVGSKFFGTAVAPGVPNPRLVLENLPPWIPINWKNALVLPVILPEPELLKSWCRIVSGASNSRVPIFLFDLSFVEKQFCQKQEDSPPELPTPKKEISPTTRVRKFLATTSITAQRLAGMMAAAPVNLSVVNLIRKTLLKEATTVHVAEVYMGGLLAPTDSKDDQPTYEFLPGVRKELNQAMGRNETTAVLDAVSRYIAEKIDRPIRSFRALLTLLPQYEEEDREQVLPFAQVAVDVLENLGGEYAEFAEKVAQKIRPVSVPPIFETPESEVRSEPQIQTDTFDVAFIEVQETVTFEFDLARLEKRRSELLRLFGYRWAIKKQRRQVTGIVEDLGNGIKLEMVEIPPGKFLMGSPEDELERESREGPQHQVNISAFLMGRYPVTQGQWKAIVDNVPKIERDLKSNPSYFKGNDRPVERVSWYDAVEFCARLSKYTGRNYGLPSEAQWEYACRAGTTTPFHFGETITTDLANYDGNYTYGQGTKGKYREETTPVGSFEVANPFGLYDMHGNVYEWCEDDMHDNYEGAPNDGSPWLSGNQNTTKYSTKVLRGGSWLNYPWWCRSAYRYDFSSDGAVIINFGFRLVSFPPRTLE</sequence>
<name>Q114T1_TRIEI</name>
<dbReference type="Pfam" id="PF03781">
    <property type="entry name" value="FGE-sulfatase"/>
    <property type="match status" value="1"/>
</dbReference>
<dbReference type="eggNOG" id="COG1262">
    <property type="taxonomic scope" value="Bacteria"/>
</dbReference>
<feature type="domain" description="Sulfatase-modifying factor enzyme-like" evidence="1">
    <location>
        <begin position="627"/>
        <end position="869"/>
    </location>
</feature>
<dbReference type="GO" id="GO:0120147">
    <property type="term" value="F:formylglycine-generating oxidase activity"/>
    <property type="evidence" value="ECO:0007669"/>
    <property type="project" value="TreeGrafter"/>
</dbReference>
<dbReference type="RefSeq" id="WP_011611368.1">
    <property type="nucleotide sequence ID" value="NC_008312.1"/>
</dbReference>
<dbReference type="InterPro" id="IPR051043">
    <property type="entry name" value="Sulfatase_Mod_Factor_Kinase"/>
</dbReference>
<dbReference type="SUPFAM" id="SSF56436">
    <property type="entry name" value="C-type lectin-like"/>
    <property type="match status" value="1"/>
</dbReference>
<dbReference type="InterPro" id="IPR042095">
    <property type="entry name" value="SUMF_sf"/>
</dbReference>
<evidence type="ECO:0000313" key="2">
    <source>
        <dbReference type="EMBL" id="ABG50993.1"/>
    </source>
</evidence>
<organism evidence="2">
    <name type="scientific">Trichodesmium erythraeum (strain IMS101)</name>
    <dbReference type="NCBI Taxonomy" id="203124"/>
    <lineage>
        <taxon>Bacteria</taxon>
        <taxon>Bacillati</taxon>
        <taxon>Cyanobacteriota</taxon>
        <taxon>Cyanophyceae</taxon>
        <taxon>Oscillatoriophycideae</taxon>
        <taxon>Oscillatoriales</taxon>
        <taxon>Microcoleaceae</taxon>
        <taxon>Trichodesmium</taxon>
    </lineage>
</organism>
<evidence type="ECO:0000259" key="1">
    <source>
        <dbReference type="Pfam" id="PF03781"/>
    </source>
</evidence>
<dbReference type="InterPro" id="IPR016187">
    <property type="entry name" value="CTDL_fold"/>
</dbReference>
<dbReference type="STRING" id="203124.Tery_1731"/>
<dbReference type="NCBIfam" id="NF041121">
    <property type="entry name" value="SAV_2336_NTERM"/>
    <property type="match status" value="1"/>
</dbReference>
<dbReference type="InterPro" id="IPR047738">
    <property type="entry name" value="SAV_2336-like_N"/>
</dbReference>
<dbReference type="InterPro" id="IPR005532">
    <property type="entry name" value="SUMF_dom"/>
</dbReference>
<protein>
    <recommendedName>
        <fullName evidence="1">Sulfatase-modifying factor enzyme-like domain-containing protein</fullName>
    </recommendedName>
</protein>
<dbReference type="AlphaFoldDB" id="Q114T1"/>
<reference evidence="2" key="1">
    <citation type="submission" date="2006-06" db="EMBL/GenBank/DDBJ databases">
        <title>Complete sequence of Trichodesmium erythraeum IMS101.</title>
        <authorList>
            <consortium name="US DOE Joint Genome Institute"/>
            <person name="Copeland A."/>
            <person name="Lucas S."/>
            <person name="Lapidus A."/>
            <person name="Barry K."/>
            <person name="Detter J.C."/>
            <person name="Glavina del Rio T."/>
            <person name="Hammon N."/>
            <person name="Israni S."/>
            <person name="Dalin E."/>
            <person name="Tice H."/>
            <person name="Pitluck S."/>
            <person name="Kiss H."/>
            <person name="Munk A.C."/>
            <person name="Brettin T."/>
            <person name="Bruce D."/>
            <person name="Han C."/>
            <person name="Tapia R."/>
            <person name="Gilna P."/>
            <person name="Schmutz J."/>
            <person name="Larimer F."/>
            <person name="Land M."/>
            <person name="Hauser L."/>
            <person name="Kyrpides N."/>
            <person name="Kim E."/>
            <person name="Richardson P."/>
        </authorList>
    </citation>
    <scope>NUCLEOTIDE SEQUENCE [LARGE SCALE GENOMIC DNA]</scope>
    <source>
        <strain evidence="2">IMS101</strain>
    </source>
</reference>
<gene>
    <name evidence="2" type="ordered locus">Tery_1731</name>
</gene>
<dbReference type="Gene3D" id="3.90.1580.10">
    <property type="entry name" value="paralog of FGE (formylglycine-generating enzyme)"/>
    <property type="match status" value="1"/>
</dbReference>
<dbReference type="OrthoDB" id="3981129at2"/>
<dbReference type="EMBL" id="CP000393">
    <property type="protein sequence ID" value="ABG50993.1"/>
    <property type="molecule type" value="Genomic_DNA"/>
</dbReference>
<accession>Q114T1</accession>